<dbReference type="AlphaFoldDB" id="A0A1L7XTV2"/>
<dbReference type="SUPFAM" id="SSF49265">
    <property type="entry name" value="Fibronectin type III"/>
    <property type="match status" value="2"/>
</dbReference>
<feature type="region of interest" description="Disordered" evidence="2">
    <location>
        <begin position="948"/>
        <end position="970"/>
    </location>
</feature>
<dbReference type="Pfam" id="PF00041">
    <property type="entry name" value="fn3"/>
    <property type="match status" value="1"/>
</dbReference>
<keyword evidence="6" id="KW-1185">Reference proteome</keyword>
<dbReference type="SMART" id="SM00060">
    <property type="entry name" value="FN3"/>
    <property type="match status" value="3"/>
</dbReference>
<dbReference type="Gene3D" id="3.40.50.1110">
    <property type="entry name" value="SGNH hydrolase"/>
    <property type="match status" value="1"/>
</dbReference>
<protein>
    <recommendedName>
        <fullName evidence="4">Fibronectin type-III domain-containing protein</fullName>
    </recommendedName>
</protein>
<evidence type="ECO:0000313" key="6">
    <source>
        <dbReference type="Proteomes" id="UP000184330"/>
    </source>
</evidence>
<feature type="signal peptide" evidence="3">
    <location>
        <begin position="1"/>
        <end position="26"/>
    </location>
</feature>
<dbReference type="PANTHER" id="PTHR46708">
    <property type="entry name" value="TENASCIN"/>
    <property type="match status" value="1"/>
</dbReference>
<organism evidence="5 6">
    <name type="scientific">Phialocephala subalpina</name>
    <dbReference type="NCBI Taxonomy" id="576137"/>
    <lineage>
        <taxon>Eukaryota</taxon>
        <taxon>Fungi</taxon>
        <taxon>Dikarya</taxon>
        <taxon>Ascomycota</taxon>
        <taxon>Pezizomycotina</taxon>
        <taxon>Leotiomycetes</taxon>
        <taxon>Helotiales</taxon>
        <taxon>Mollisiaceae</taxon>
        <taxon>Phialocephala</taxon>
        <taxon>Phialocephala fortinii species complex</taxon>
    </lineage>
</organism>
<reference evidence="5 6" key="1">
    <citation type="submission" date="2016-03" db="EMBL/GenBank/DDBJ databases">
        <authorList>
            <person name="Ploux O."/>
        </authorList>
    </citation>
    <scope>NUCLEOTIDE SEQUENCE [LARGE SCALE GENOMIC DNA]</scope>
    <source>
        <strain evidence="5 6">UAMH 11012</strain>
    </source>
</reference>
<dbReference type="Gene3D" id="2.60.40.10">
    <property type="entry name" value="Immunoglobulins"/>
    <property type="match status" value="3"/>
</dbReference>
<feature type="compositionally biased region" description="Acidic residues" evidence="2">
    <location>
        <begin position="950"/>
        <end position="962"/>
    </location>
</feature>
<dbReference type="InterPro" id="IPR036514">
    <property type="entry name" value="SGNH_hydro_sf"/>
</dbReference>
<name>A0A1L7XTV2_9HELO</name>
<dbReference type="PROSITE" id="PS50853">
    <property type="entry name" value="FN3"/>
    <property type="match status" value="2"/>
</dbReference>
<dbReference type="STRING" id="576137.A0A1L7XTV2"/>
<sequence>MLLSSSFISPLLLWVILTLSPLKVSANLPTTTPERNTSNSHLKSRAGSLRVMARYRLWEWLNTQDVAVDFVGPFVGTRPPDTAQAPAPPALQGAPAPPSSPPITTGGYAVGVDSNFDSDHFGAWGRQLAQDQDLIKEMVSTYDPDYLLVLLGFNDMGWFISDAEGKLYISRYSFLEAVSHLTSSQPTIKFALGNVPQRTAIGGREDLPIKTTQYNELLASAIPSWSSASSPIAPVLMQENYDCGINISTTCYDGLHPNVLGEYQIAQAFSSALVKYFQIGTSALVVPDTLPVRPLSIPTNFQAVASPDGITATWDAVYGAIGYDVQSALVGLDWSITEKSANRYDTTWVLEGQKYQYRVRMSNGDAVKSDWSSIVSATADPQTPAPPPNVLTEATASGVDVSWGAPSGDVTLYAVFIYDKDTTGAIVEEIGIELTIFSAHIDGLYPGHHYVVAVSAWNANGGGFPSVARGVTVGYGTPPIPTNLQITSVDATTIQMAWCGSPAAAGYRFWHRNINDATSVLFADNSSTSDTHYGVAYLIPGVWNYEFCISAYNGQLESGLSTCVTSPQPGNVAGGSVGGADCYAGGTAGGGDDGTTPSGGDGGAGEGGDSGGSGTGGDVIYLPPSMWTSPPANIGCNGSCTFIIPPSPLPVAETIHWPNLTTTLLSSSAGSTFTKTTTISVAAFIITEITYWSVTVGPDDPKSAMFVPEQSVTPPSFTWNLPPTEATFPPSQMPPYSDFQSVSTNSSQTIIPVFFSASHAITIQPQPTFLISTSTDNTRTAFTYSSTSDTASQPTCTSHCGSHNCGLFGCGTSCGFFGCGGGCGIFGCGGGCGILGCGLGCHSPFGCGSESRPLLDPECSNPGCVGGACPGAGLGDTDGDTDPDKTSKLSTSSISSSTESSCEVSTITMTTSACASCSTIQVRQVASACSPTTSTTSVVESCPIATALDPETDDQGDDEPIDGTETPPGTTTIITWAESAIFGGAIYTVLGRALTIGGGTYPVPIVTSATPIYIGTKQGVLIPAKTGPSFIVTASGVSIITPTNAPTAASSTVVTTSTSSFPVPTVTATSDPIYCFDQHGDGVVEAPYAMFNTTGANVVVSALCGSGLSLSVGADPLVKTYMDATGVNIIAQVSWAVNQNGCLTELAVPLSGESCLDALNLSLEQCDLGIELMRGGGAYILNGPSGCVEYLLYAEEGLYRSGTAADETNGGSVSAAS</sequence>
<keyword evidence="1" id="KW-0677">Repeat</keyword>
<evidence type="ECO:0000256" key="1">
    <source>
        <dbReference type="ARBA" id="ARBA00022737"/>
    </source>
</evidence>
<evidence type="ECO:0000256" key="3">
    <source>
        <dbReference type="SAM" id="SignalP"/>
    </source>
</evidence>
<dbReference type="Proteomes" id="UP000184330">
    <property type="component" value="Unassembled WGS sequence"/>
</dbReference>
<dbReference type="CDD" id="cd00063">
    <property type="entry name" value="FN3"/>
    <property type="match status" value="2"/>
</dbReference>
<accession>A0A1L7XTV2</accession>
<dbReference type="InterPro" id="IPR036116">
    <property type="entry name" value="FN3_sf"/>
</dbReference>
<feature type="compositionally biased region" description="Low complexity" evidence="2">
    <location>
        <begin position="79"/>
        <end position="94"/>
    </location>
</feature>
<dbReference type="EMBL" id="FJOG01000055">
    <property type="protein sequence ID" value="CZR68450.1"/>
    <property type="molecule type" value="Genomic_DNA"/>
</dbReference>
<dbReference type="PANTHER" id="PTHR46708:SF2">
    <property type="entry name" value="FIBRONECTIN TYPE-III DOMAIN-CONTAINING PROTEIN"/>
    <property type="match status" value="1"/>
</dbReference>
<keyword evidence="3" id="KW-0732">Signal</keyword>
<gene>
    <name evidence="5" type="ORF">PAC_18349</name>
</gene>
<dbReference type="InterPro" id="IPR050991">
    <property type="entry name" value="ECM_Regulatory_Proteins"/>
</dbReference>
<evidence type="ECO:0000313" key="5">
    <source>
        <dbReference type="EMBL" id="CZR68450.1"/>
    </source>
</evidence>
<dbReference type="OrthoDB" id="2119228at2759"/>
<dbReference type="InterPro" id="IPR013783">
    <property type="entry name" value="Ig-like_fold"/>
</dbReference>
<feature type="region of interest" description="Disordered" evidence="2">
    <location>
        <begin position="875"/>
        <end position="895"/>
    </location>
</feature>
<feature type="region of interest" description="Disordered" evidence="2">
    <location>
        <begin position="79"/>
        <end position="105"/>
    </location>
</feature>
<feature type="chain" id="PRO_5012950712" description="Fibronectin type-III domain-containing protein" evidence="3">
    <location>
        <begin position="27"/>
        <end position="1217"/>
    </location>
</feature>
<evidence type="ECO:0000256" key="2">
    <source>
        <dbReference type="SAM" id="MobiDB-lite"/>
    </source>
</evidence>
<dbReference type="InterPro" id="IPR003961">
    <property type="entry name" value="FN3_dom"/>
</dbReference>
<evidence type="ECO:0000259" key="4">
    <source>
        <dbReference type="PROSITE" id="PS50853"/>
    </source>
</evidence>
<feature type="domain" description="Fibronectin type-III" evidence="4">
    <location>
        <begin position="294"/>
        <end position="382"/>
    </location>
</feature>
<feature type="domain" description="Fibronectin type-III" evidence="4">
    <location>
        <begin position="385"/>
        <end position="480"/>
    </location>
</feature>
<feature type="region of interest" description="Disordered" evidence="2">
    <location>
        <begin position="589"/>
        <end position="616"/>
    </location>
</feature>
<proteinExistence type="predicted"/>
<dbReference type="SUPFAM" id="SSF52266">
    <property type="entry name" value="SGNH hydrolase"/>
    <property type="match status" value="1"/>
</dbReference>